<name>A0ABM7MLZ1_9BURK</name>
<dbReference type="EMBL" id="AP024238">
    <property type="protein sequence ID" value="BCO27217.1"/>
    <property type="molecule type" value="Genomic_DNA"/>
</dbReference>
<keyword evidence="1" id="KW-0378">Hydrolase</keyword>
<dbReference type="NCBIfam" id="TIGR02807">
    <property type="entry name" value="cas6_cmx6"/>
    <property type="match status" value="1"/>
</dbReference>
<protein>
    <submittedName>
        <fullName evidence="1">CRISPR-associated endonuclease Cas6</fullName>
    </submittedName>
</protein>
<dbReference type="GO" id="GO:0004519">
    <property type="term" value="F:endonuclease activity"/>
    <property type="evidence" value="ECO:0007669"/>
    <property type="project" value="UniProtKB-KW"/>
</dbReference>
<reference evidence="1 2" key="1">
    <citation type="journal article" date="2021" name="Microbiol. Spectr.">
        <title>A Single Bacterium Capable of Oxidation and Reduction of Iron at Circumneutral pH.</title>
        <authorList>
            <person name="Kato S."/>
            <person name="Ohkuma M."/>
        </authorList>
    </citation>
    <scope>NUCLEOTIDE SEQUENCE [LARGE SCALE GENOMIC DNA]</scope>
    <source>
        <strain evidence="1 2">MIZ03</strain>
    </source>
</reference>
<keyword evidence="2" id="KW-1185">Reference proteome</keyword>
<keyword evidence="1" id="KW-0255">Endonuclease</keyword>
<organism evidence="1 2">
    <name type="scientific">Rhodoferax lithotrophicus</name>
    <dbReference type="NCBI Taxonomy" id="2798804"/>
    <lineage>
        <taxon>Bacteria</taxon>
        <taxon>Pseudomonadati</taxon>
        <taxon>Pseudomonadota</taxon>
        <taxon>Betaproteobacteria</taxon>
        <taxon>Burkholderiales</taxon>
        <taxon>Comamonadaceae</taxon>
        <taxon>Rhodoferax</taxon>
    </lineage>
</organism>
<dbReference type="Proteomes" id="UP000824366">
    <property type="component" value="Chromosome"/>
</dbReference>
<dbReference type="RefSeq" id="WP_223911907.1">
    <property type="nucleotide sequence ID" value="NZ_AP024238.1"/>
</dbReference>
<dbReference type="Pfam" id="PF09559">
    <property type="entry name" value="Cas6"/>
    <property type="match status" value="1"/>
</dbReference>
<gene>
    <name evidence="1" type="ORF">MIZ03_2105</name>
</gene>
<accession>A0ABM7MLZ1</accession>
<evidence type="ECO:0000313" key="1">
    <source>
        <dbReference type="EMBL" id="BCO27217.1"/>
    </source>
</evidence>
<sequence>MSLNPVLESTSVDVVFPLEGAFLPRDHAQVLKDALCHQWPFLEQESQVGIHAVKLVSGCDEPALLSRRTKLLLRVPTQLAAELMATQGVDVQLQGQTLHLGQPHTRELQPHATLYAYQVAASSADEMAFMADVTRELASLEIAGERVCGKHQHMTLSGAVLNTFSLMLHNLRPEQSLRVQEHGIGPHRLLGCGLFIPHKSAAAV</sequence>
<evidence type="ECO:0000313" key="2">
    <source>
        <dbReference type="Proteomes" id="UP000824366"/>
    </source>
</evidence>
<proteinExistence type="predicted"/>
<keyword evidence="1" id="KW-0540">Nuclease</keyword>
<dbReference type="InterPro" id="IPR014174">
    <property type="entry name" value="CRISPR-assoc_prot_Cas6/Cmx6"/>
</dbReference>